<dbReference type="SUPFAM" id="SSF53335">
    <property type="entry name" value="S-adenosyl-L-methionine-dependent methyltransferases"/>
    <property type="match status" value="1"/>
</dbReference>
<accession>A0ABZ0HQB9</accession>
<keyword evidence="1" id="KW-0489">Methyltransferase</keyword>
<gene>
    <name evidence="1" type="ORF">RZS28_14235</name>
</gene>
<sequence>MYDFEWHKAHGDETSQSAQIIVPLLKSFCDVKSVLDVGCGDGQWLKCFESLGTPQILGVDGPWTDCGRLVIRPDLVRIQDLSNTLEIDRRFDLAMSLEVAEHIEGKFSKQFVENLTKHADLVLFSGAIPYQGGFRHINERWQSYWADLFNAQGYDVFDPFRSQIWDKKNVSVWYKQNMLFYVKRERHDLIANVKDYLFSNKINQLPIDVVHPRQYEAIASYSQIAFKPLMRKLPKQTFNKLSTILSGKI</sequence>
<dbReference type="Gene3D" id="3.40.50.150">
    <property type="entry name" value="Vaccinia Virus protein VP39"/>
    <property type="match status" value="1"/>
</dbReference>
<dbReference type="RefSeq" id="WP_407338393.1">
    <property type="nucleotide sequence ID" value="NZ_CP136862.1"/>
</dbReference>
<keyword evidence="1" id="KW-0808">Transferase</keyword>
<evidence type="ECO:0000313" key="2">
    <source>
        <dbReference type="Proteomes" id="UP001626536"/>
    </source>
</evidence>
<dbReference type="EMBL" id="CP136862">
    <property type="protein sequence ID" value="WOJ88955.1"/>
    <property type="molecule type" value="Genomic_DNA"/>
</dbReference>
<dbReference type="InterPro" id="IPR029063">
    <property type="entry name" value="SAM-dependent_MTases_sf"/>
</dbReference>
<dbReference type="GO" id="GO:0032259">
    <property type="term" value="P:methylation"/>
    <property type="evidence" value="ECO:0007669"/>
    <property type="project" value="UniProtKB-KW"/>
</dbReference>
<dbReference type="GO" id="GO:0008168">
    <property type="term" value="F:methyltransferase activity"/>
    <property type="evidence" value="ECO:0007669"/>
    <property type="project" value="UniProtKB-KW"/>
</dbReference>
<evidence type="ECO:0000313" key="1">
    <source>
        <dbReference type="EMBL" id="WOJ88955.1"/>
    </source>
</evidence>
<protein>
    <submittedName>
        <fullName evidence="1">Methyltransferase domain-containing protein</fullName>
    </submittedName>
</protein>
<reference evidence="1 2" key="1">
    <citation type="submission" date="2023-10" db="EMBL/GenBank/DDBJ databases">
        <title>Novel methanotroph of the genus Methylocapsa from a subarctic wetland.</title>
        <authorList>
            <person name="Belova S.E."/>
            <person name="Oshkin I.Y."/>
            <person name="Miroshnikov K."/>
            <person name="Dedysh S.N."/>
        </authorList>
    </citation>
    <scope>NUCLEOTIDE SEQUENCE [LARGE SCALE GENOMIC DNA]</scope>
    <source>
        <strain evidence="1 2">RX1</strain>
    </source>
</reference>
<dbReference type="Proteomes" id="UP001626536">
    <property type="component" value="Chromosome"/>
</dbReference>
<name>A0ABZ0HQB9_9HYPH</name>
<keyword evidence="2" id="KW-1185">Reference proteome</keyword>
<dbReference type="Pfam" id="PF13489">
    <property type="entry name" value="Methyltransf_23"/>
    <property type="match status" value="1"/>
</dbReference>
<proteinExistence type="predicted"/>
<organism evidence="1 2">
    <name type="scientific">Methylocapsa polymorpha</name>
    <dbReference type="NCBI Taxonomy" id="3080828"/>
    <lineage>
        <taxon>Bacteria</taxon>
        <taxon>Pseudomonadati</taxon>
        <taxon>Pseudomonadota</taxon>
        <taxon>Alphaproteobacteria</taxon>
        <taxon>Hyphomicrobiales</taxon>
        <taxon>Beijerinckiaceae</taxon>
        <taxon>Methylocapsa</taxon>
    </lineage>
</organism>